<dbReference type="Gene3D" id="3.30.70.3290">
    <property type="match status" value="1"/>
</dbReference>
<evidence type="ECO:0000256" key="6">
    <source>
        <dbReference type="SAM" id="MobiDB-lite"/>
    </source>
</evidence>
<feature type="domain" description="Carrier" evidence="7">
    <location>
        <begin position="1691"/>
        <end position="1765"/>
    </location>
</feature>
<dbReference type="InterPro" id="IPR036736">
    <property type="entry name" value="ACP-like_sf"/>
</dbReference>
<evidence type="ECO:0000256" key="3">
    <source>
        <dbReference type="ARBA" id="ARBA00022679"/>
    </source>
</evidence>
<feature type="domain" description="Ketosynthase family 3 (KS3)" evidence="8">
    <location>
        <begin position="395"/>
        <end position="821"/>
    </location>
</feature>
<dbReference type="InterPro" id="IPR029058">
    <property type="entry name" value="AB_hydrolase_fold"/>
</dbReference>
<dbReference type="InterPro" id="IPR016039">
    <property type="entry name" value="Thiolase-like"/>
</dbReference>
<dbReference type="SUPFAM" id="SSF55048">
    <property type="entry name" value="Probable ACP-binding domain of malonyl-CoA ACP transacylase"/>
    <property type="match status" value="1"/>
</dbReference>
<feature type="compositionally biased region" description="Basic and acidic residues" evidence="6">
    <location>
        <begin position="1765"/>
        <end position="1780"/>
    </location>
</feature>
<dbReference type="SMART" id="SM00827">
    <property type="entry name" value="PKS_AT"/>
    <property type="match status" value="1"/>
</dbReference>
<dbReference type="InterPro" id="IPR032088">
    <property type="entry name" value="SAT"/>
</dbReference>
<feature type="region of interest" description="Disordered" evidence="6">
    <location>
        <begin position="1661"/>
        <end position="1689"/>
    </location>
</feature>
<dbReference type="NCBIfam" id="TIGR04532">
    <property type="entry name" value="PT_fungal_PKS"/>
    <property type="match status" value="1"/>
</dbReference>
<evidence type="ECO:0000256" key="1">
    <source>
        <dbReference type="ARBA" id="ARBA00022450"/>
    </source>
</evidence>
<dbReference type="Gene3D" id="3.10.129.110">
    <property type="entry name" value="Polyketide synthase dehydratase"/>
    <property type="match status" value="1"/>
</dbReference>
<dbReference type="InterPro" id="IPR009081">
    <property type="entry name" value="PP-bd_ACP"/>
</dbReference>
<evidence type="ECO:0000259" key="8">
    <source>
        <dbReference type="PROSITE" id="PS52004"/>
    </source>
</evidence>
<dbReference type="Pfam" id="PF16073">
    <property type="entry name" value="SAT"/>
    <property type="match status" value="1"/>
</dbReference>
<dbReference type="InterPro" id="IPR014030">
    <property type="entry name" value="Ketoacyl_synth_N"/>
</dbReference>
<dbReference type="GO" id="GO:0031177">
    <property type="term" value="F:phosphopantetheine binding"/>
    <property type="evidence" value="ECO:0007669"/>
    <property type="project" value="InterPro"/>
</dbReference>
<sequence length="2134" mass="230066">MSIQTSPTVVVPLFPGQGSSPAALALALQQALRDIRSPSGQLLLASCHEAFHAEVLKLTADELNETRISLEDFQEATSLLSSSSLYQNNSVISSTSLFLFQALRYLAHFSGSPTEPNGRSTFAGNADHSLGVTGFSSGIITACVVGASNSILTFMSHAVEAFRLAFWIGVRSMQYRNKELQSAVGFPDTGLPWTIVCVGLSKADVLGFISDFEAKNDCNSSLHLTAILDTQHVTVSGRPDILQRFSSSISISKSCTIHPTTVDALYHAHVLHNVHAQVLADVGKHSIHFPDFSDLKYPVFSTVSGQPVLPSSEHSSLVDAVLDMIIVSPSDWLSVVQGLSSAVPADVPPQVLNFGPSSGLLRMLEKSLSTKKATFTDAAVSDSSSTGGPTGNFKQEPIAIVGMALRLPGGARNANELWELLERGINTISEIPADRFELERYTSASAKSGRGMKAHTANFIDCPDEFDYKFFKVSPREAKSMDPQQRLLLHTAHDALESAGYVADATPSFQRDHFGCFIGTATHDYADNLREDIDVHYSTGTLKAFLSGRISYAMQLGGPSMTLDTACSSSIVAIHQACRSLVNGDCSAAIAGGVNVMSSPDMFIGLDHGHFLSPTGQCKSFDASADGYSRSEGCSLFVLKRLSDAVAENDDILGVIRAIDLNQSGQAHSITHPHVPSQVSLMNRLLKNSGIDASRISVVEAHGTGTQAGDFAELQSIRAVLCRARDSANPLHVTSIKANIGHLEAASGAAGLAKLLLMFQHETIPAQISLKILNPRITPLTQDHTVIDTVPTPWVRGSSPRMALLNNFGASGSNGALIVEEYQKQAKAPASGASYVFGISAKTREVLETLRLRYFDWLHDARNRWIPISDIAYTATARRQLYPFRISIDVGGKDQLVQALASAEVSHVEGEFGQVVFVFSGQGSYYRGMGKLLYSSSPVFQRCIDRCHRYLVSKGFAGILPSIIGGAADSGSDEMEEFEASQTSTMALEVALATVWIHWGLTPATVVGHSLGEYAALVIAEVLSLEAALFLVASRARLTWRGCVPGATGMLAVRLGEQQINTVLKSGSYPDLSVACVNSDRACVVSGALAQLQALTKELANTGSKARLLDVPYGYHSKAMDPVLDELTQLARTVPLSSPKVSVGSTVLGRLVPAGDASTFDATYFSSHFRQPVLFAPTVDVLCKHPSLPQVGAWIEMGPQASCLLMIRACASAPTEAALLPSLSKNDNATLTSSLSQLYRTSAPLNWRNVFSELSPAKCADLPPYPLERNKIWVPYKEPSYEPTAPAKTVAPARSAAPQKTIAPAPAPVRSAALARSTAPARSAPPQPTIPKADMISEYTMLGWWVQYPSRENGNSASFDTPIEVLGPFIEGHKVAGHFLCPASIYLEQVISGADLSRRHRNFDFGKSFAVLKNVTFAKPLVYHPQVNRVVRTHVTIQEDGTGSFTVTSRLQSSSDESAHVRGEIRFQSTKEIGANLDNEFSLMPKLSVSEVGSRKEGQAEVYNTRILYEVVFPRVVEYSAKYHTIQSLTASANGMDGVAQVKLPDAPRHSFAAHPVFADTLLHSVGFLANTQGAVGDAYICSDVGSFQMLSEFIDHQQTYTFHCRGSWTSFENVFVAEAFAVQDQEPRRVVALMRGIQFKRVRMKGLALALKMAADAVPAQSRNRTDSTSDVQTNDSSRPSSPETLVSEDDVSVRIKDIIAQVLGLPTGDIQDHSDFKSLGLDSLSSLEALHALKTEANIDLPHDAFESFSSIASLSSFLDKSSPSEKSVERSSQKSVERSQPPAAETTETVSGGDRSIRMRGIIAEVLGLPVSDVEDDSDFKSLGLDSLSSLEALHALKTDLNIDLPHDAFESHSSIASLNAFLDKSSSPKKSSGRSSARTLQPASFDARMSRLQSGKDESAAPLLLIHDGSGLINHYSRLTPMNRDVYGLSNPSLITGGKWESVEQIAESYTNAVLAEKTKQIIIGGWSFGGVVAFESAKRLIRNGVRVRGIVLIDVPCPGKHVPLSSSVIDHVTNSHSQGIDSATISLIGEQFKESTRLLSVYKPSLEKLDIPVAFLRSSEGYAPAGLDVPHWLQYRGSETAVVGEWEALTQSSVKTWAIPGDHFAPFTPENIEQTSQQLKDACQFVERL</sequence>
<dbReference type="InterPro" id="IPR014043">
    <property type="entry name" value="Acyl_transferase_dom"/>
</dbReference>
<proteinExistence type="predicted"/>
<dbReference type="SUPFAM" id="SSF53474">
    <property type="entry name" value="alpha/beta-Hydrolases"/>
    <property type="match status" value="1"/>
</dbReference>
<evidence type="ECO:0000256" key="5">
    <source>
        <dbReference type="PROSITE-ProRule" id="PRU01363"/>
    </source>
</evidence>
<accession>A0A9P7AA41</accession>
<dbReference type="GeneID" id="64603309"/>
<keyword evidence="3" id="KW-0808">Transferase</keyword>
<dbReference type="SMART" id="SM01294">
    <property type="entry name" value="PKS_PP_betabranch"/>
    <property type="match status" value="1"/>
</dbReference>
<dbReference type="PANTHER" id="PTHR43775">
    <property type="entry name" value="FATTY ACID SYNTHASE"/>
    <property type="match status" value="1"/>
</dbReference>
<dbReference type="RefSeq" id="XP_041152606.1">
    <property type="nucleotide sequence ID" value="XM_041309545.1"/>
</dbReference>
<dbReference type="InterPro" id="IPR014031">
    <property type="entry name" value="Ketoacyl_synth_C"/>
</dbReference>
<evidence type="ECO:0000313" key="10">
    <source>
        <dbReference type="EMBL" id="KAG1785121.1"/>
    </source>
</evidence>
<evidence type="ECO:0000256" key="2">
    <source>
        <dbReference type="ARBA" id="ARBA00022553"/>
    </source>
</evidence>
<dbReference type="Pfam" id="PF00975">
    <property type="entry name" value="Thioesterase"/>
    <property type="match status" value="1"/>
</dbReference>
<dbReference type="Pfam" id="PF22621">
    <property type="entry name" value="CurL-like_PKS_C"/>
    <property type="match status" value="1"/>
</dbReference>
<dbReference type="InterPro" id="IPR020841">
    <property type="entry name" value="PKS_Beta-ketoAc_synthase_dom"/>
</dbReference>
<keyword evidence="4" id="KW-0843">Virulence</keyword>
<dbReference type="InterPro" id="IPR042104">
    <property type="entry name" value="PKS_dehydratase_sf"/>
</dbReference>
<dbReference type="InterPro" id="IPR049552">
    <property type="entry name" value="PKS_DH_N"/>
</dbReference>
<dbReference type="PANTHER" id="PTHR43775:SF37">
    <property type="entry name" value="SI:DKEY-61P9.11"/>
    <property type="match status" value="1"/>
</dbReference>
<keyword evidence="11" id="KW-1185">Reference proteome</keyword>
<feature type="active site" description="Proton acceptor; for dehydratase activity" evidence="5">
    <location>
        <position position="1373"/>
    </location>
</feature>
<dbReference type="PROSITE" id="PS00012">
    <property type="entry name" value="PHOSPHOPANTETHEINE"/>
    <property type="match status" value="2"/>
</dbReference>
<dbReference type="InterPro" id="IPR050091">
    <property type="entry name" value="PKS_NRPS_Biosynth_Enz"/>
</dbReference>
<dbReference type="Pfam" id="PF00698">
    <property type="entry name" value="Acyl_transf_1"/>
    <property type="match status" value="1"/>
</dbReference>
<name>A0A9P7AA41_9AGAM</name>
<dbReference type="Pfam" id="PF00550">
    <property type="entry name" value="PP-binding"/>
    <property type="match status" value="2"/>
</dbReference>
<protein>
    <submittedName>
        <fullName evidence="10">Polyketide synthase</fullName>
    </submittedName>
</protein>
<dbReference type="SUPFAM" id="SSF47336">
    <property type="entry name" value="ACP-like"/>
    <property type="match status" value="2"/>
</dbReference>
<feature type="region of interest" description="Disordered" evidence="6">
    <location>
        <begin position="1299"/>
        <end position="1331"/>
    </location>
</feature>
<dbReference type="Gene3D" id="3.40.47.10">
    <property type="match status" value="1"/>
</dbReference>
<dbReference type="InterPro" id="IPR016036">
    <property type="entry name" value="Malonyl_transacylase_ACP-bd"/>
</dbReference>
<dbReference type="GO" id="GO:0006633">
    <property type="term" value="P:fatty acid biosynthetic process"/>
    <property type="evidence" value="ECO:0007669"/>
    <property type="project" value="InterPro"/>
</dbReference>
<feature type="region of interest" description="N-terminal hotdog fold" evidence="5">
    <location>
        <begin position="1339"/>
        <end position="1472"/>
    </location>
</feature>
<dbReference type="GO" id="GO:0004312">
    <property type="term" value="F:fatty acid synthase activity"/>
    <property type="evidence" value="ECO:0007669"/>
    <property type="project" value="TreeGrafter"/>
</dbReference>
<dbReference type="Pfam" id="PF21089">
    <property type="entry name" value="PKS_DH_N"/>
    <property type="match status" value="1"/>
</dbReference>
<dbReference type="PROSITE" id="PS50075">
    <property type="entry name" value="CARRIER"/>
    <property type="match status" value="2"/>
</dbReference>
<dbReference type="OrthoDB" id="329835at2759"/>
<feature type="region of interest" description="C-terminal hotdog fold" evidence="5">
    <location>
        <begin position="1500"/>
        <end position="1649"/>
    </location>
</feature>
<feature type="compositionally biased region" description="Polar residues" evidence="6">
    <location>
        <begin position="1662"/>
        <end position="1686"/>
    </location>
</feature>
<dbReference type="Gene3D" id="3.40.50.1820">
    <property type="entry name" value="alpha/beta hydrolase"/>
    <property type="match status" value="1"/>
</dbReference>
<dbReference type="InterPro" id="IPR020806">
    <property type="entry name" value="PKS_PP-bd"/>
</dbReference>
<evidence type="ECO:0000259" key="7">
    <source>
        <dbReference type="PROSITE" id="PS50075"/>
    </source>
</evidence>
<dbReference type="GO" id="GO:0004315">
    <property type="term" value="F:3-oxoacyl-[acyl-carrier-protein] synthase activity"/>
    <property type="evidence" value="ECO:0007669"/>
    <property type="project" value="InterPro"/>
</dbReference>
<dbReference type="SMART" id="SM00825">
    <property type="entry name" value="PKS_KS"/>
    <property type="match status" value="1"/>
</dbReference>
<dbReference type="PROSITE" id="PS52019">
    <property type="entry name" value="PKS_MFAS_DH"/>
    <property type="match status" value="1"/>
</dbReference>
<dbReference type="InterPro" id="IPR016035">
    <property type="entry name" value="Acyl_Trfase/lysoPLipase"/>
</dbReference>
<dbReference type="Pfam" id="PF00109">
    <property type="entry name" value="ketoacyl-synt"/>
    <property type="match status" value="1"/>
</dbReference>
<dbReference type="PROSITE" id="PS52004">
    <property type="entry name" value="KS3_2"/>
    <property type="match status" value="1"/>
</dbReference>
<dbReference type="InterPro" id="IPR018201">
    <property type="entry name" value="Ketoacyl_synth_AS"/>
</dbReference>
<evidence type="ECO:0000256" key="4">
    <source>
        <dbReference type="ARBA" id="ARBA00023026"/>
    </source>
</evidence>
<dbReference type="EMBL" id="JABBWE010000118">
    <property type="protein sequence ID" value="KAG1785121.1"/>
    <property type="molecule type" value="Genomic_DNA"/>
</dbReference>
<dbReference type="InterPro" id="IPR030918">
    <property type="entry name" value="PT_fungal_PKS"/>
</dbReference>
<dbReference type="SMART" id="SM00823">
    <property type="entry name" value="PKS_PP"/>
    <property type="match status" value="2"/>
</dbReference>
<dbReference type="InterPro" id="IPR001031">
    <property type="entry name" value="Thioesterase"/>
</dbReference>
<dbReference type="InterPro" id="IPR006162">
    <property type="entry name" value="Ppantetheine_attach_site"/>
</dbReference>
<dbReference type="PROSITE" id="PS00606">
    <property type="entry name" value="KS3_1"/>
    <property type="match status" value="1"/>
</dbReference>
<dbReference type="SUPFAM" id="SSF53901">
    <property type="entry name" value="Thiolase-like"/>
    <property type="match status" value="1"/>
</dbReference>
<gene>
    <name evidence="10" type="ORF">HD556DRAFT_153342</name>
</gene>
<dbReference type="GO" id="GO:0044550">
    <property type="term" value="P:secondary metabolite biosynthetic process"/>
    <property type="evidence" value="ECO:0007669"/>
    <property type="project" value="TreeGrafter"/>
</dbReference>
<keyword evidence="2" id="KW-0597">Phosphoprotein</keyword>
<feature type="compositionally biased region" description="Low complexity" evidence="6">
    <location>
        <begin position="1310"/>
        <end position="1322"/>
    </location>
</feature>
<keyword evidence="1" id="KW-0596">Phosphopantetheine</keyword>
<dbReference type="SUPFAM" id="SSF52151">
    <property type="entry name" value="FabD/lysophospholipase-like"/>
    <property type="match status" value="2"/>
</dbReference>
<comment type="caution">
    <text evidence="10">The sequence shown here is derived from an EMBL/GenBank/DDBJ whole genome shotgun (WGS) entry which is preliminary data.</text>
</comment>
<dbReference type="CDD" id="cd00833">
    <property type="entry name" value="PKS"/>
    <property type="match status" value="1"/>
</dbReference>
<feature type="domain" description="Carrier" evidence="7">
    <location>
        <begin position="1796"/>
        <end position="1870"/>
    </location>
</feature>
<evidence type="ECO:0000313" key="11">
    <source>
        <dbReference type="Proteomes" id="UP000719766"/>
    </source>
</evidence>
<organism evidence="10 11">
    <name type="scientific">Suillus plorans</name>
    <dbReference type="NCBI Taxonomy" id="116603"/>
    <lineage>
        <taxon>Eukaryota</taxon>
        <taxon>Fungi</taxon>
        <taxon>Dikarya</taxon>
        <taxon>Basidiomycota</taxon>
        <taxon>Agaricomycotina</taxon>
        <taxon>Agaricomycetes</taxon>
        <taxon>Agaricomycetidae</taxon>
        <taxon>Boletales</taxon>
        <taxon>Suillineae</taxon>
        <taxon>Suillaceae</taxon>
        <taxon>Suillus</taxon>
    </lineage>
</organism>
<feature type="active site" description="Proton donor; for dehydratase activity" evidence="5">
    <location>
        <position position="1560"/>
    </location>
</feature>
<feature type="region of interest" description="Disordered" evidence="6">
    <location>
        <begin position="1763"/>
        <end position="1797"/>
    </location>
</feature>
<dbReference type="Gene3D" id="3.40.366.10">
    <property type="entry name" value="Malonyl-Coenzyme A Acyl Carrier Protein, domain 2"/>
    <property type="match status" value="3"/>
</dbReference>
<dbReference type="Proteomes" id="UP000719766">
    <property type="component" value="Unassembled WGS sequence"/>
</dbReference>
<evidence type="ECO:0000259" key="9">
    <source>
        <dbReference type="PROSITE" id="PS52019"/>
    </source>
</evidence>
<feature type="domain" description="PKS/mFAS DH" evidence="9">
    <location>
        <begin position="1339"/>
        <end position="1649"/>
    </location>
</feature>
<reference evidence="10" key="1">
    <citation type="journal article" date="2020" name="New Phytol.">
        <title>Comparative genomics reveals dynamic genome evolution in host specialist ectomycorrhizal fungi.</title>
        <authorList>
            <person name="Lofgren L.A."/>
            <person name="Nguyen N.H."/>
            <person name="Vilgalys R."/>
            <person name="Ruytinx J."/>
            <person name="Liao H.L."/>
            <person name="Branco S."/>
            <person name="Kuo A."/>
            <person name="LaButti K."/>
            <person name="Lipzen A."/>
            <person name="Andreopoulos W."/>
            <person name="Pangilinan J."/>
            <person name="Riley R."/>
            <person name="Hundley H."/>
            <person name="Na H."/>
            <person name="Barry K."/>
            <person name="Grigoriev I.V."/>
            <person name="Stajich J.E."/>
            <person name="Kennedy P.G."/>
        </authorList>
    </citation>
    <scope>NUCLEOTIDE SEQUENCE</scope>
    <source>
        <strain evidence="10">S12</strain>
    </source>
</reference>
<dbReference type="InterPro" id="IPR001227">
    <property type="entry name" value="Ac_transferase_dom_sf"/>
</dbReference>
<dbReference type="Gene3D" id="1.10.1200.10">
    <property type="entry name" value="ACP-like"/>
    <property type="match status" value="2"/>
</dbReference>
<dbReference type="Pfam" id="PF02801">
    <property type="entry name" value="Ketoacyl-synt_C"/>
    <property type="match status" value="1"/>
</dbReference>
<dbReference type="InterPro" id="IPR049900">
    <property type="entry name" value="PKS_mFAS_DH"/>
</dbReference>